<dbReference type="Proteomes" id="UP000176998">
    <property type="component" value="Unassembled WGS sequence"/>
</dbReference>
<evidence type="ECO:0000313" key="2">
    <source>
        <dbReference type="EMBL" id="OHF03159.1"/>
    </source>
</evidence>
<accession>A0A1G4BNY2</accession>
<organism evidence="2 3">
    <name type="scientific">Colletotrichum orchidophilum</name>
    <dbReference type="NCBI Taxonomy" id="1209926"/>
    <lineage>
        <taxon>Eukaryota</taxon>
        <taxon>Fungi</taxon>
        <taxon>Dikarya</taxon>
        <taxon>Ascomycota</taxon>
        <taxon>Pezizomycotina</taxon>
        <taxon>Sordariomycetes</taxon>
        <taxon>Hypocreomycetidae</taxon>
        <taxon>Glomerellales</taxon>
        <taxon>Glomerellaceae</taxon>
        <taxon>Colletotrichum</taxon>
    </lineage>
</organism>
<reference evidence="2 3" key="1">
    <citation type="submission" date="2016-09" db="EMBL/GenBank/DDBJ databases">
        <authorList>
            <person name="Capua I."/>
            <person name="De Benedictis P."/>
            <person name="Joannis T."/>
            <person name="Lombin L.H."/>
            <person name="Cattoli G."/>
        </authorList>
    </citation>
    <scope>NUCLEOTIDE SEQUENCE [LARGE SCALE GENOMIC DNA]</scope>
    <source>
        <strain evidence="2 3">IMI 309357</strain>
    </source>
</reference>
<dbReference type="AlphaFoldDB" id="A0A1G4BNY2"/>
<comment type="caution">
    <text evidence="2">The sequence shown here is derived from an EMBL/GenBank/DDBJ whole genome shotgun (WGS) entry which is preliminary data.</text>
</comment>
<dbReference type="GeneID" id="34554707"/>
<evidence type="ECO:0000313" key="3">
    <source>
        <dbReference type="Proteomes" id="UP000176998"/>
    </source>
</evidence>
<gene>
    <name evidence="2" type="ORF">CORC01_01543</name>
</gene>
<dbReference type="OrthoDB" id="4788795at2759"/>
<proteinExistence type="predicted"/>
<sequence>MKISTTTILALALSATSALGQITITKDVASCTGDYWLGRISRKYFVDALVDDPDLVPALCGQLWDKLKRFPACHTSLNVACENKWEGELNWRFQVMGYCNHGMVESAWYEATANRWGMIQCKSKDF</sequence>
<dbReference type="EMBL" id="MJBS01000008">
    <property type="protein sequence ID" value="OHF03159.1"/>
    <property type="molecule type" value="Genomic_DNA"/>
</dbReference>
<keyword evidence="3" id="KW-1185">Reference proteome</keyword>
<feature type="signal peptide" evidence="1">
    <location>
        <begin position="1"/>
        <end position="20"/>
    </location>
</feature>
<protein>
    <submittedName>
        <fullName evidence="2">Uncharacterized protein</fullName>
    </submittedName>
</protein>
<keyword evidence="1" id="KW-0732">Signal</keyword>
<name>A0A1G4BNY2_9PEZI</name>
<feature type="chain" id="PRO_5009603141" evidence="1">
    <location>
        <begin position="21"/>
        <end position="126"/>
    </location>
</feature>
<dbReference type="RefSeq" id="XP_022480296.1">
    <property type="nucleotide sequence ID" value="XM_022613197.1"/>
</dbReference>
<evidence type="ECO:0000256" key="1">
    <source>
        <dbReference type="SAM" id="SignalP"/>
    </source>
</evidence>